<comment type="caution">
    <text evidence="2">The sequence shown here is derived from an EMBL/GenBank/DDBJ whole genome shotgun (WGS) entry which is preliminary data.</text>
</comment>
<dbReference type="EMBL" id="BLAL01000196">
    <property type="protein sequence ID" value="GES90709.1"/>
    <property type="molecule type" value="Genomic_DNA"/>
</dbReference>
<feature type="transmembrane region" description="Helical" evidence="1">
    <location>
        <begin position="16"/>
        <end position="38"/>
    </location>
</feature>
<dbReference type="AlphaFoldDB" id="A0A8H3QVG2"/>
<reference evidence="2" key="1">
    <citation type="submission" date="2019-10" db="EMBL/GenBank/DDBJ databases">
        <title>Conservation and host-specific expression of non-tandemly repeated heterogenous ribosome RNA gene in arbuscular mycorrhizal fungi.</title>
        <authorList>
            <person name="Maeda T."/>
            <person name="Kobayashi Y."/>
            <person name="Nakagawa T."/>
            <person name="Ezawa T."/>
            <person name="Yamaguchi K."/>
            <person name="Bino T."/>
            <person name="Nishimoto Y."/>
            <person name="Shigenobu S."/>
            <person name="Kawaguchi M."/>
        </authorList>
    </citation>
    <scope>NUCLEOTIDE SEQUENCE</scope>
    <source>
        <strain evidence="2">HR1</strain>
    </source>
</reference>
<organism evidence="2 3">
    <name type="scientific">Rhizophagus clarus</name>
    <dbReference type="NCBI Taxonomy" id="94130"/>
    <lineage>
        <taxon>Eukaryota</taxon>
        <taxon>Fungi</taxon>
        <taxon>Fungi incertae sedis</taxon>
        <taxon>Mucoromycota</taxon>
        <taxon>Glomeromycotina</taxon>
        <taxon>Glomeromycetes</taxon>
        <taxon>Glomerales</taxon>
        <taxon>Glomeraceae</taxon>
        <taxon>Rhizophagus</taxon>
    </lineage>
</organism>
<gene>
    <name evidence="2" type="ORF">RCL2_001754200</name>
</gene>
<dbReference type="Proteomes" id="UP000615446">
    <property type="component" value="Unassembled WGS sequence"/>
</dbReference>
<evidence type="ECO:0000313" key="2">
    <source>
        <dbReference type="EMBL" id="GES90709.1"/>
    </source>
</evidence>
<evidence type="ECO:0000313" key="3">
    <source>
        <dbReference type="Proteomes" id="UP000615446"/>
    </source>
</evidence>
<protein>
    <submittedName>
        <fullName evidence="2">Uncharacterized protein</fullName>
    </submittedName>
</protein>
<proteinExistence type="predicted"/>
<accession>A0A8H3QVG2</accession>
<keyword evidence="1" id="KW-0812">Transmembrane</keyword>
<keyword evidence="1" id="KW-1133">Transmembrane helix</keyword>
<evidence type="ECO:0000256" key="1">
    <source>
        <dbReference type="SAM" id="Phobius"/>
    </source>
</evidence>
<name>A0A8H3QVG2_9GLOM</name>
<sequence>MFSLTIIRKELKFSVFLIYGALIAQEIIGIVLLGLTFINTILCHRNFGKNLALHLNFNPILDKEYEYSNDLDDDDDDDEEKDEKDEMIFEILYRFCIFFKQSFYDAFILLYNRCWE</sequence>
<dbReference type="OrthoDB" id="2447634at2759"/>
<keyword evidence="1" id="KW-0472">Membrane</keyword>